<dbReference type="PANTHER" id="PTHR44167:SF24">
    <property type="entry name" value="SERINE_THREONINE-PROTEIN KINASE CHK2"/>
    <property type="match status" value="1"/>
</dbReference>
<keyword evidence="4" id="KW-1185">Reference proteome</keyword>
<evidence type="ECO:0000313" key="3">
    <source>
        <dbReference type="EMBL" id="EFF63675.1"/>
    </source>
</evidence>
<dbReference type="Gene3D" id="1.10.510.10">
    <property type="entry name" value="Transferase(Phosphotransferase) domain 1"/>
    <property type="match status" value="1"/>
</dbReference>
<dbReference type="InterPro" id="IPR011009">
    <property type="entry name" value="Kinase-like_dom_sf"/>
</dbReference>
<keyword evidence="1" id="KW-0067">ATP-binding</keyword>
<dbReference type="InterPro" id="IPR017441">
    <property type="entry name" value="Protein_kinase_ATP_BS"/>
</dbReference>
<dbReference type="Proteomes" id="UP000002938">
    <property type="component" value="Unassembled WGS sequence"/>
</dbReference>
<sequence length="440" mass="51938">MDKHFKKNQSINGYKVTKRLGEGRYGIAYLATNEQSQKVVIKQLKKDMLKETRKKLFYEEKILKSLDHPAIPKFIGKFKEGSTEGYILEYIEGKTFDQLIRRNEEVFTKDEIYHIADQLLDILQPLHEQNIVHRDIRLPNVIVKDNKELALIDFGLARYVDDQRYVKAVDYWYLADFLLHLYYTTYNGLETLERPWYDELDLYDEEEKFLKKLLGISKDRAKYHSIDEIRQDLNKVKQIHQRKKKEEEGINVISEVEIQKIHLKSFRANIYNLEPFRVIGLIDVDVKYSYGIERVTLAFYRSSGTNNGKIKGLWYPIVGIKLETGPFTEFTDYLNHALTMSTRRGYGKKGWLAKSVFFTDSYVPKSRFRGFSNGPHYEPLFEIGKTLMNLYDEDSYYEMHELDAKTLDDLVIEDRILPGNKHTQRENYNRLMADIINGVK</sequence>
<keyword evidence="1" id="KW-0547">Nucleotide-binding</keyword>
<name>A0ABP2I3Z6_9FIRM</name>
<proteinExistence type="predicted"/>
<feature type="binding site" evidence="1">
    <location>
        <position position="42"/>
    </location>
    <ligand>
        <name>ATP</name>
        <dbReference type="ChEBI" id="CHEBI:30616"/>
    </ligand>
</feature>
<dbReference type="PROSITE" id="PS50011">
    <property type="entry name" value="PROTEIN_KINASE_DOM"/>
    <property type="match status" value="1"/>
</dbReference>
<dbReference type="PANTHER" id="PTHR44167">
    <property type="entry name" value="OVARIAN-SPECIFIC SERINE/THREONINE-PROTEIN KINASE LOK-RELATED"/>
    <property type="match status" value="1"/>
</dbReference>
<protein>
    <submittedName>
        <fullName evidence="3">Conserved domain protein</fullName>
    </submittedName>
</protein>
<dbReference type="CDD" id="cd00180">
    <property type="entry name" value="PKc"/>
    <property type="match status" value="1"/>
</dbReference>
<dbReference type="InterPro" id="IPR000719">
    <property type="entry name" value="Prot_kinase_dom"/>
</dbReference>
<organism evidence="3 4">
    <name type="scientific">Turicibacter sanguinis PC909</name>
    <dbReference type="NCBI Taxonomy" id="702450"/>
    <lineage>
        <taxon>Bacteria</taxon>
        <taxon>Bacillati</taxon>
        <taxon>Bacillota</taxon>
        <taxon>Erysipelotrichia</taxon>
        <taxon>Erysipelotrichales</taxon>
        <taxon>Turicibacteraceae</taxon>
        <taxon>Turicibacter</taxon>
    </lineage>
</organism>
<reference evidence="3 4" key="1">
    <citation type="journal article" date="2011" name="J. Bacteriol.">
        <title>Draft Genome Sequence of Turicibacter sanguinis PC909, Isolated from Human Feces.</title>
        <authorList>
            <person name="Cuiv P.O."/>
            <person name="Klaassens E.S."/>
            <person name="Durkin A.S."/>
            <person name="Harkins D.M."/>
            <person name="Foster L."/>
            <person name="McCorrison J."/>
            <person name="Torralba M."/>
            <person name="Nelson K.E."/>
            <person name="Morrison M."/>
        </authorList>
    </citation>
    <scope>NUCLEOTIDE SEQUENCE [LARGE SCALE GENOMIC DNA]</scope>
    <source>
        <strain evidence="3 4">PC909</strain>
    </source>
</reference>
<accession>A0ABP2I3Z6</accession>
<evidence type="ECO:0000256" key="1">
    <source>
        <dbReference type="PROSITE-ProRule" id="PRU10141"/>
    </source>
</evidence>
<dbReference type="InterPro" id="IPR020635">
    <property type="entry name" value="Tyr_kinase_cat_dom"/>
</dbReference>
<dbReference type="EMBL" id="ADMN01000067">
    <property type="protein sequence ID" value="EFF63675.1"/>
    <property type="molecule type" value="Genomic_DNA"/>
</dbReference>
<dbReference type="RefSeq" id="WP_006784797.1">
    <property type="nucleotide sequence ID" value="NZ_ADMN01000067.1"/>
</dbReference>
<dbReference type="Pfam" id="PF00069">
    <property type="entry name" value="Pkinase"/>
    <property type="match status" value="1"/>
</dbReference>
<dbReference type="SMART" id="SM00219">
    <property type="entry name" value="TyrKc"/>
    <property type="match status" value="1"/>
</dbReference>
<evidence type="ECO:0000313" key="4">
    <source>
        <dbReference type="Proteomes" id="UP000002938"/>
    </source>
</evidence>
<dbReference type="Gene3D" id="3.30.200.20">
    <property type="entry name" value="Phosphorylase Kinase, domain 1"/>
    <property type="match status" value="1"/>
</dbReference>
<gene>
    <name evidence="3" type="ORF">CUW_1365</name>
</gene>
<evidence type="ECO:0000259" key="2">
    <source>
        <dbReference type="PROSITE" id="PS50011"/>
    </source>
</evidence>
<comment type="caution">
    <text evidence="3">The sequence shown here is derived from an EMBL/GenBank/DDBJ whole genome shotgun (WGS) entry which is preliminary data.</text>
</comment>
<feature type="domain" description="Protein kinase" evidence="2">
    <location>
        <begin position="14"/>
        <end position="277"/>
    </location>
</feature>
<dbReference type="SUPFAM" id="SSF56112">
    <property type="entry name" value="Protein kinase-like (PK-like)"/>
    <property type="match status" value="1"/>
</dbReference>
<dbReference type="PROSITE" id="PS00107">
    <property type="entry name" value="PROTEIN_KINASE_ATP"/>
    <property type="match status" value="1"/>
</dbReference>